<feature type="region of interest" description="Disordered" evidence="2">
    <location>
        <begin position="89"/>
        <end position="122"/>
    </location>
</feature>
<dbReference type="PANTHER" id="PTHR31996">
    <property type="entry name" value="COILED-COIL DOMAIN-CONTAINING PROTEIN 115"/>
    <property type="match status" value="1"/>
</dbReference>
<dbReference type="GO" id="GO:0070072">
    <property type="term" value="P:vacuolar proton-transporting V-type ATPase complex assembly"/>
    <property type="evidence" value="ECO:0007669"/>
    <property type="project" value="InterPro"/>
</dbReference>
<dbReference type="EMBL" id="MCFG01000115">
    <property type="protein sequence ID" value="ORX81588.1"/>
    <property type="molecule type" value="Genomic_DNA"/>
</dbReference>
<dbReference type="AlphaFoldDB" id="A0A1Y1X7C9"/>
<dbReference type="OrthoDB" id="2137243at2759"/>
<evidence type="ECO:0000256" key="1">
    <source>
        <dbReference type="ARBA" id="ARBA00093634"/>
    </source>
</evidence>
<dbReference type="Proteomes" id="UP000193944">
    <property type="component" value="Unassembled WGS sequence"/>
</dbReference>
<dbReference type="InterPro" id="IPR040357">
    <property type="entry name" value="Vma22/CCDC115"/>
</dbReference>
<dbReference type="STRING" id="1754192.A0A1Y1X7C9"/>
<evidence type="ECO:0000313" key="3">
    <source>
        <dbReference type="EMBL" id="ORX81588.1"/>
    </source>
</evidence>
<dbReference type="GO" id="GO:0051082">
    <property type="term" value="F:unfolded protein binding"/>
    <property type="evidence" value="ECO:0007669"/>
    <property type="project" value="TreeGrafter"/>
</dbReference>
<dbReference type="PANTHER" id="PTHR31996:SF2">
    <property type="entry name" value="COILED-COIL DOMAIN-CONTAINING PROTEIN 115"/>
    <property type="match status" value="1"/>
</dbReference>
<keyword evidence="4" id="KW-1185">Reference proteome</keyword>
<gene>
    <name evidence="3" type="ORF">BCR32DRAFT_293180</name>
</gene>
<proteinExistence type="predicted"/>
<evidence type="ECO:0000313" key="4">
    <source>
        <dbReference type="Proteomes" id="UP000193944"/>
    </source>
</evidence>
<reference evidence="3 4" key="1">
    <citation type="submission" date="2016-08" db="EMBL/GenBank/DDBJ databases">
        <title>A Parts List for Fungal Cellulosomes Revealed by Comparative Genomics.</title>
        <authorList>
            <consortium name="DOE Joint Genome Institute"/>
            <person name="Haitjema C.H."/>
            <person name="Gilmore S.P."/>
            <person name="Henske J.K."/>
            <person name="Solomon K.V."/>
            <person name="De Groot R."/>
            <person name="Kuo A."/>
            <person name="Mondo S.J."/>
            <person name="Salamov A.A."/>
            <person name="Labutti K."/>
            <person name="Zhao Z."/>
            <person name="Chiniquy J."/>
            <person name="Barry K."/>
            <person name="Brewer H.M."/>
            <person name="Purvine S.O."/>
            <person name="Wright A.T."/>
            <person name="Boxma B."/>
            <person name="Van Alen T."/>
            <person name="Hackstein J.H."/>
            <person name="Baker S.E."/>
            <person name="Grigoriev I.V."/>
            <person name="O'Malley M.A."/>
        </authorList>
    </citation>
    <scope>NUCLEOTIDE SEQUENCE [LARGE SCALE GENOMIC DNA]</scope>
    <source>
        <strain evidence="3 4">S4</strain>
    </source>
</reference>
<evidence type="ECO:0000256" key="2">
    <source>
        <dbReference type="SAM" id="MobiDB-lite"/>
    </source>
</evidence>
<sequence length="180" mass="20961">MSKEKLDAIDNCLFELLELCENFNEIRIKSNKELSSGYFNLAKSKYSQGAGSFTSLSYDKRMKSGAIITCEKDDKELMQYKIGGEMYEKKVKPSENKKETESTIKNRNNEEKSEEKKETTVVEEEPKFKNPLYWYGVLVPQSLRNSQKDFKNALISFVELANIAQKINEKYNEYKKLTEE</sequence>
<organism evidence="3 4">
    <name type="scientific">Anaeromyces robustus</name>
    <dbReference type="NCBI Taxonomy" id="1754192"/>
    <lineage>
        <taxon>Eukaryota</taxon>
        <taxon>Fungi</taxon>
        <taxon>Fungi incertae sedis</taxon>
        <taxon>Chytridiomycota</taxon>
        <taxon>Chytridiomycota incertae sedis</taxon>
        <taxon>Neocallimastigomycetes</taxon>
        <taxon>Neocallimastigales</taxon>
        <taxon>Neocallimastigaceae</taxon>
        <taxon>Anaeromyces</taxon>
    </lineage>
</organism>
<accession>A0A1Y1X7C9</accession>
<dbReference type="Pfam" id="PF21730">
    <property type="entry name" value="Vma22_CCDC115"/>
    <property type="match status" value="1"/>
</dbReference>
<name>A0A1Y1X7C9_9FUNG</name>
<comment type="caution">
    <text evidence="3">The sequence shown here is derived from an EMBL/GenBank/DDBJ whole genome shotgun (WGS) entry which is preliminary data.</text>
</comment>
<reference evidence="3 4" key="2">
    <citation type="submission" date="2016-08" db="EMBL/GenBank/DDBJ databases">
        <title>Pervasive Adenine N6-methylation of Active Genes in Fungi.</title>
        <authorList>
            <consortium name="DOE Joint Genome Institute"/>
            <person name="Mondo S.J."/>
            <person name="Dannebaum R.O."/>
            <person name="Kuo R.C."/>
            <person name="Labutti K."/>
            <person name="Haridas S."/>
            <person name="Kuo A."/>
            <person name="Salamov A."/>
            <person name="Ahrendt S.R."/>
            <person name="Lipzen A."/>
            <person name="Sullivan W."/>
            <person name="Andreopoulos W.B."/>
            <person name="Clum A."/>
            <person name="Lindquist E."/>
            <person name="Daum C."/>
            <person name="Ramamoorthy G.K."/>
            <person name="Gryganskyi A."/>
            <person name="Culley D."/>
            <person name="Magnuson J.K."/>
            <person name="James T.Y."/>
            <person name="O'Malley M.A."/>
            <person name="Stajich J.E."/>
            <person name="Spatafora J.W."/>
            <person name="Visel A."/>
            <person name="Grigoriev I.V."/>
        </authorList>
    </citation>
    <scope>NUCLEOTIDE SEQUENCE [LARGE SCALE GENOMIC DNA]</scope>
    <source>
        <strain evidence="3 4">S4</strain>
    </source>
</reference>
<protein>
    <recommendedName>
        <fullName evidence="1">Vacuolar ATPase assembly protein VMA22</fullName>
    </recommendedName>
</protein>